<dbReference type="GO" id="GO:0016616">
    <property type="term" value="F:oxidoreductase activity, acting on the CH-OH group of donors, NAD or NADP as acceptor"/>
    <property type="evidence" value="ECO:0007669"/>
    <property type="project" value="TreeGrafter"/>
</dbReference>
<dbReference type="OrthoDB" id="1933717at2759"/>
<dbReference type="PANTHER" id="PTHR42760">
    <property type="entry name" value="SHORT-CHAIN DEHYDROGENASES/REDUCTASES FAMILY MEMBER"/>
    <property type="match status" value="1"/>
</dbReference>
<dbReference type="PRINTS" id="PR00081">
    <property type="entry name" value="GDHRDH"/>
</dbReference>
<dbReference type="Pfam" id="PF00106">
    <property type="entry name" value="adh_short"/>
    <property type="match status" value="1"/>
</dbReference>
<dbReference type="CDD" id="cd05233">
    <property type="entry name" value="SDR_c"/>
    <property type="match status" value="1"/>
</dbReference>
<sequence>MPPPRGVHNVIEGPGDYDTTSVVHNDTYPAIDPAKADLTGKAVFISGATRGIGRSIGVSFAKAGASMIAIGGRSDLSGTARAIEAAAAGAGRPAPAILQLRFDVTSRAGVDAAAAEIRRAFGRVDVVVNNAGVLSGRGAIADTDPDAWWDTMAVNLKGPYLVMRALVPLMLEAGGLRTFVTVSSVGAHCRSPGLSAYQTSKLSVLRLTEFLNAEYSDKGIIAFSIHPGNVPTDMTVGPDDKVPEELAHIFVETPELAADSIVYLTGERRDWLGGLYINVTWDLPELMGLRDAIIKGGKLKVQLVV</sequence>
<proteinExistence type="inferred from homology"/>
<name>A0A1S8A4X6_ROSNE</name>
<accession>A0A1S8A4X6</accession>
<dbReference type="SUPFAM" id="SSF51735">
    <property type="entry name" value="NAD(P)-binding Rossmann-fold domains"/>
    <property type="match status" value="1"/>
</dbReference>
<dbReference type="AlphaFoldDB" id="A0A1S8A4X6"/>
<keyword evidence="2" id="KW-0560">Oxidoreductase</keyword>
<keyword evidence="5" id="KW-1185">Reference proteome</keyword>
<reference evidence="4" key="1">
    <citation type="submission" date="2016-03" db="EMBL/GenBank/DDBJ databases">
        <title>Draft genome sequence of Rosellinia necatrix.</title>
        <authorList>
            <person name="Kanematsu S."/>
        </authorList>
    </citation>
    <scope>NUCLEOTIDE SEQUENCE [LARGE SCALE GENOMIC DNA]</scope>
    <source>
        <strain evidence="4">W97</strain>
    </source>
</reference>
<evidence type="ECO:0000256" key="2">
    <source>
        <dbReference type="ARBA" id="ARBA00023002"/>
    </source>
</evidence>
<protein>
    <submittedName>
        <fullName evidence="4">Putative NADP-binding protein</fullName>
    </submittedName>
</protein>
<dbReference type="Gene3D" id="3.40.50.720">
    <property type="entry name" value="NAD(P)-binding Rossmann-like Domain"/>
    <property type="match status" value="1"/>
</dbReference>
<dbReference type="STRING" id="77044.A0A1S8A4X6"/>
<organism evidence="4">
    <name type="scientific">Rosellinia necatrix</name>
    <name type="common">White root-rot fungus</name>
    <dbReference type="NCBI Taxonomy" id="77044"/>
    <lineage>
        <taxon>Eukaryota</taxon>
        <taxon>Fungi</taxon>
        <taxon>Dikarya</taxon>
        <taxon>Ascomycota</taxon>
        <taxon>Pezizomycotina</taxon>
        <taxon>Sordariomycetes</taxon>
        <taxon>Xylariomycetidae</taxon>
        <taxon>Xylariales</taxon>
        <taxon>Xylariaceae</taxon>
        <taxon>Rosellinia</taxon>
    </lineage>
</organism>
<comment type="similarity">
    <text evidence="1 3">Belongs to the short-chain dehydrogenases/reductases (SDR) family.</text>
</comment>
<dbReference type="EMBL" id="DF977446">
    <property type="protein sequence ID" value="GAW25089.1"/>
    <property type="molecule type" value="Genomic_DNA"/>
</dbReference>
<evidence type="ECO:0000313" key="4">
    <source>
        <dbReference type="EMBL" id="GAW25089.1"/>
    </source>
</evidence>
<dbReference type="PANTHER" id="PTHR42760:SF37">
    <property type="entry name" value="CLAVALDEHYDE DEHYDROGENASE"/>
    <property type="match status" value="1"/>
</dbReference>
<evidence type="ECO:0000313" key="5">
    <source>
        <dbReference type="Proteomes" id="UP000054516"/>
    </source>
</evidence>
<dbReference type="InterPro" id="IPR036291">
    <property type="entry name" value="NAD(P)-bd_dom_sf"/>
</dbReference>
<evidence type="ECO:0000256" key="1">
    <source>
        <dbReference type="ARBA" id="ARBA00006484"/>
    </source>
</evidence>
<evidence type="ECO:0000256" key="3">
    <source>
        <dbReference type="RuleBase" id="RU000363"/>
    </source>
</evidence>
<dbReference type="OMA" id="IHPGNVF"/>
<gene>
    <name evidence="4" type="ORF">SAMD00023353_0103720</name>
</gene>
<dbReference type="InterPro" id="IPR002347">
    <property type="entry name" value="SDR_fam"/>
</dbReference>
<dbReference type="PRINTS" id="PR00080">
    <property type="entry name" value="SDRFAMILY"/>
</dbReference>
<dbReference type="Proteomes" id="UP000054516">
    <property type="component" value="Unassembled WGS sequence"/>
</dbReference>